<keyword evidence="1" id="KW-0472">Membrane</keyword>
<dbReference type="EMBL" id="MW030598">
    <property type="protein sequence ID" value="QPI16720.1"/>
    <property type="molecule type" value="Genomic_DNA"/>
</dbReference>
<gene>
    <name evidence="2" type="ORF">NIOZUU159_00215</name>
</gene>
<keyword evidence="1" id="KW-1133">Transmembrane helix</keyword>
<reference evidence="2" key="1">
    <citation type="submission" date="2020-08" db="EMBL/GenBank/DDBJ databases">
        <title>Bridging the membrane lipid divide: bacteria of the FCB group superphylum have the potential to synthesize archaeal ether lipids.</title>
        <authorList>
            <person name="Villanueva L."/>
            <person name="von Meijenfeldt F.A.B."/>
            <person name="Westbye A.B."/>
            <person name="Yadav S."/>
            <person name="Hopmans E.C."/>
            <person name="Dutilh B.E."/>
            <person name="Sinninghe Damste J.S."/>
        </authorList>
    </citation>
    <scope>NUCLEOTIDE SEQUENCE</scope>
    <source>
        <strain evidence="2">NIOZ-UU159</strain>
    </source>
</reference>
<name>A0A7S9XHK2_9VIRU</name>
<sequence>MFSSFNLLSFNLLSKSLISYVNILVKVFSPKSSKTFLSVGTNMFLMLSPILFIIGRIISNSIFFVTFGVS</sequence>
<feature type="transmembrane region" description="Helical" evidence="1">
    <location>
        <begin position="50"/>
        <end position="69"/>
    </location>
</feature>
<evidence type="ECO:0000313" key="2">
    <source>
        <dbReference type="EMBL" id="QPI16720.1"/>
    </source>
</evidence>
<proteinExistence type="predicted"/>
<evidence type="ECO:0000256" key="1">
    <source>
        <dbReference type="SAM" id="Phobius"/>
    </source>
</evidence>
<accession>A0A7S9XHK2</accession>
<keyword evidence="1" id="KW-0812">Transmembrane</keyword>
<organism evidence="2">
    <name type="scientific">Virus NIOZ-UU159</name>
    <dbReference type="NCBI Taxonomy" id="2763270"/>
    <lineage>
        <taxon>Viruses</taxon>
    </lineage>
</organism>
<protein>
    <submittedName>
        <fullName evidence="2">Uncharacterized protein</fullName>
    </submittedName>
</protein>
<feature type="transmembrane region" description="Helical" evidence="1">
    <location>
        <begin position="12"/>
        <end position="29"/>
    </location>
</feature>